<dbReference type="InterPro" id="IPR025861">
    <property type="entry name" value="CobT_VWA_dom"/>
</dbReference>
<dbReference type="PANTHER" id="PTHR41248:SF1">
    <property type="entry name" value="NORD PROTEIN"/>
    <property type="match status" value="1"/>
</dbReference>
<name>A0AA46TDN4_9ACTN</name>
<dbReference type="KEGG" id="sgrg:L0C25_12265"/>
<dbReference type="GO" id="GO:0009236">
    <property type="term" value="P:cobalamin biosynthetic process"/>
    <property type="evidence" value="ECO:0007669"/>
    <property type="project" value="InterPro"/>
</dbReference>
<accession>A0AA46TDN4</accession>
<dbReference type="Pfam" id="PF11775">
    <property type="entry name" value="CobT_C"/>
    <property type="match status" value="1"/>
</dbReference>
<reference evidence="2" key="1">
    <citation type="submission" date="2022-01" db="EMBL/GenBank/DDBJ databases">
        <title>Nocardioidaceae gen. sp. A5X3R13.</title>
        <authorList>
            <person name="Lopez Marin M.A."/>
            <person name="Uhlik O."/>
        </authorList>
    </citation>
    <scope>NUCLEOTIDE SEQUENCE</scope>
    <source>
        <strain evidence="2">A5X3R13</strain>
    </source>
</reference>
<dbReference type="AlphaFoldDB" id="A0AA46TDN4"/>
<dbReference type="SUPFAM" id="SSF53300">
    <property type="entry name" value="vWA-like"/>
    <property type="match status" value="1"/>
</dbReference>
<dbReference type="Proteomes" id="UP001164390">
    <property type="component" value="Chromosome"/>
</dbReference>
<gene>
    <name evidence="2" type="ORF">L0C25_12265</name>
</gene>
<evidence type="ECO:0000259" key="1">
    <source>
        <dbReference type="Pfam" id="PF11775"/>
    </source>
</evidence>
<dbReference type="InterPro" id="IPR006538">
    <property type="entry name" value="CobT"/>
</dbReference>
<sequence>MAAVDREGMRGATVRAVSGLPSAELVGDSVRCGGVRVSIAAPHVRLSDDADPISPRGAIDGIALHLQHSDADLHRRLRPSDPVAAWLFEILEQLRVESLADRSMPGIASNLRDRHVRWSLAVHDAGVTASSSGLLLYATVQVCRARLTGDRVVEQTEDLLEAPRAALSPHIGTAVAGLRGARTDQEEYAGIAATIGERVSAMLDEDIVGTPDDGEPTALTLYLDGDDGSASQRVSVHPRASVDGPTPAPYGVFTTAYDRTHDVVDLVRPAQLDRYRRRLDVQVVESGLNVRRLARDLHRLFREPREHGWSGGHEEGYVDGRRLSRLVTSQDRRDLFVRPGVDAEPQCRVGVLVDCSGSMKSHLDQVSLFVDVLGHALELADVRTDILGFTTSSWNGGRALRDWQRAGGPASPGRLNERCHLVLKAADVPWRKGRRGLAALLKPDVFREGVDGEAVDWASARMPADVGRRVLIVVSDGSPMDTATARANGPEYLDDHLRATIAEQERGGVEVIGVGIGTGLLSRYYSRSIRLDTNTGIGMHSYRDLLALIGTRRVR</sequence>
<organism evidence="2 3">
    <name type="scientific">Solicola gregarius</name>
    <dbReference type="NCBI Taxonomy" id="2908642"/>
    <lineage>
        <taxon>Bacteria</taxon>
        <taxon>Bacillati</taxon>
        <taxon>Actinomycetota</taxon>
        <taxon>Actinomycetes</taxon>
        <taxon>Propionibacteriales</taxon>
        <taxon>Nocardioidaceae</taxon>
        <taxon>Solicola</taxon>
    </lineage>
</organism>
<evidence type="ECO:0000313" key="3">
    <source>
        <dbReference type="Proteomes" id="UP001164390"/>
    </source>
</evidence>
<protein>
    <recommendedName>
        <fullName evidence="1">Cobalamin biosynthesis protein CobT VWA domain-containing protein</fullName>
    </recommendedName>
</protein>
<evidence type="ECO:0000313" key="2">
    <source>
        <dbReference type="EMBL" id="UYM03331.1"/>
    </source>
</evidence>
<dbReference type="PANTHER" id="PTHR41248">
    <property type="entry name" value="NORD PROTEIN"/>
    <property type="match status" value="1"/>
</dbReference>
<proteinExistence type="predicted"/>
<dbReference type="RefSeq" id="WP_271631937.1">
    <property type="nucleotide sequence ID" value="NZ_CP094970.1"/>
</dbReference>
<dbReference type="InterPro" id="IPR051928">
    <property type="entry name" value="NorD/CobT"/>
</dbReference>
<feature type="domain" description="Cobalamin biosynthesis protein CobT VWA" evidence="1">
    <location>
        <begin position="349"/>
        <end position="534"/>
    </location>
</feature>
<dbReference type="Pfam" id="PF06213">
    <property type="entry name" value="CobT"/>
    <property type="match status" value="1"/>
</dbReference>
<dbReference type="EMBL" id="CP094970">
    <property type="protein sequence ID" value="UYM03331.1"/>
    <property type="molecule type" value="Genomic_DNA"/>
</dbReference>
<dbReference type="PIRSF" id="PIRSF031715">
    <property type="entry name" value="Cob_chel_CobT"/>
    <property type="match status" value="1"/>
</dbReference>
<dbReference type="InterPro" id="IPR036465">
    <property type="entry name" value="vWFA_dom_sf"/>
</dbReference>
<keyword evidence="3" id="KW-1185">Reference proteome</keyword>